<comment type="subunit">
    <text evidence="3 15">Acetyl-CoA carboxylase is a heterohexamer of biotin carboxyl carrier protein, biotin carboxylase and the two subunits of carboxyl transferase in a 2:2 complex.</text>
</comment>
<evidence type="ECO:0000256" key="4">
    <source>
        <dbReference type="ARBA" id="ARBA00013263"/>
    </source>
</evidence>
<dbReference type="PANTHER" id="PTHR48095">
    <property type="entry name" value="PYRUVATE CARBOXYLASE SUBUNIT A"/>
    <property type="match status" value="1"/>
</dbReference>
<evidence type="ECO:0000313" key="18">
    <source>
        <dbReference type="EMBL" id="SHK70055.1"/>
    </source>
</evidence>
<dbReference type="Proteomes" id="UP000324252">
    <property type="component" value="Unassembled WGS sequence"/>
</dbReference>
<dbReference type="InterPro" id="IPR005479">
    <property type="entry name" value="CPAse_ATP-bd"/>
</dbReference>
<keyword evidence="9 14" id="KW-0067">ATP-binding</keyword>
<evidence type="ECO:0000256" key="6">
    <source>
        <dbReference type="ARBA" id="ARBA00022598"/>
    </source>
</evidence>
<dbReference type="Pfam" id="PF02785">
    <property type="entry name" value="Biotin_carb_C"/>
    <property type="match status" value="1"/>
</dbReference>
<dbReference type="InterPro" id="IPR005481">
    <property type="entry name" value="BC-like_N"/>
</dbReference>
<evidence type="ECO:0000313" key="19">
    <source>
        <dbReference type="Proteomes" id="UP000324252"/>
    </source>
</evidence>
<keyword evidence="19" id="KW-1185">Reference proteome</keyword>
<dbReference type="SUPFAM" id="SSF51246">
    <property type="entry name" value="Rudiment single hybrid motif"/>
    <property type="match status" value="1"/>
</dbReference>
<dbReference type="GO" id="GO:0006633">
    <property type="term" value="P:fatty acid biosynthetic process"/>
    <property type="evidence" value="ECO:0007669"/>
    <property type="project" value="UniProtKB-KW"/>
</dbReference>
<evidence type="ECO:0000256" key="10">
    <source>
        <dbReference type="ARBA" id="ARBA00022842"/>
    </source>
</evidence>
<dbReference type="SMART" id="SM00878">
    <property type="entry name" value="Biotin_carb_C"/>
    <property type="match status" value="1"/>
</dbReference>
<dbReference type="Pfam" id="PF02786">
    <property type="entry name" value="CPSase_L_D2"/>
    <property type="match status" value="1"/>
</dbReference>
<keyword evidence="15" id="KW-0444">Lipid biosynthesis</keyword>
<evidence type="ECO:0000256" key="8">
    <source>
        <dbReference type="ARBA" id="ARBA00022741"/>
    </source>
</evidence>
<organism evidence="18 19">
    <name type="scientific">Lutimaribacter pacificus</name>
    <dbReference type="NCBI Taxonomy" id="391948"/>
    <lineage>
        <taxon>Bacteria</taxon>
        <taxon>Pseudomonadati</taxon>
        <taxon>Pseudomonadota</taxon>
        <taxon>Alphaproteobacteria</taxon>
        <taxon>Rhodobacterales</taxon>
        <taxon>Roseobacteraceae</taxon>
        <taxon>Lutimaribacter</taxon>
    </lineage>
</organism>
<keyword evidence="6 15" id="KW-0436">Ligase</keyword>
<dbReference type="SUPFAM" id="SSF52440">
    <property type="entry name" value="PreATP-grasp domain"/>
    <property type="match status" value="1"/>
</dbReference>
<feature type="domain" description="Biotin carboxylation" evidence="17">
    <location>
        <begin position="2"/>
        <end position="447"/>
    </location>
</feature>
<evidence type="ECO:0000256" key="13">
    <source>
        <dbReference type="ARBA" id="ARBA00048600"/>
    </source>
</evidence>
<dbReference type="NCBIfam" id="NF006367">
    <property type="entry name" value="PRK08591.1"/>
    <property type="match status" value="1"/>
</dbReference>
<dbReference type="InterPro" id="IPR005482">
    <property type="entry name" value="Biotin_COase_C"/>
</dbReference>
<keyword evidence="7" id="KW-0479">Metal-binding</keyword>
<dbReference type="InterPro" id="IPR004549">
    <property type="entry name" value="Acetyl_CoA_COase_biotin_COase"/>
</dbReference>
<reference evidence="18 19" key="1">
    <citation type="submission" date="2016-11" db="EMBL/GenBank/DDBJ databases">
        <authorList>
            <person name="Varghese N."/>
            <person name="Submissions S."/>
        </authorList>
    </citation>
    <scope>NUCLEOTIDE SEQUENCE [LARGE SCALE GENOMIC DNA]</scope>
    <source>
        <strain evidence="18 19">DSM 29620</strain>
    </source>
</reference>
<dbReference type="InterPro" id="IPR016185">
    <property type="entry name" value="PreATP-grasp_dom_sf"/>
</dbReference>
<dbReference type="Gene3D" id="3.30.470.20">
    <property type="entry name" value="ATP-grasp fold, B domain"/>
    <property type="match status" value="1"/>
</dbReference>
<keyword evidence="10" id="KW-0460">Magnesium</keyword>
<keyword evidence="15" id="KW-0276">Fatty acid metabolism</keyword>
<evidence type="ECO:0000259" key="17">
    <source>
        <dbReference type="PROSITE" id="PS50979"/>
    </source>
</evidence>
<dbReference type="NCBIfam" id="TIGR00514">
    <property type="entry name" value="accC"/>
    <property type="match status" value="1"/>
</dbReference>
<keyword evidence="11 15" id="KW-0092">Biotin</keyword>
<evidence type="ECO:0000256" key="3">
    <source>
        <dbReference type="ARBA" id="ARBA00011750"/>
    </source>
</evidence>
<dbReference type="AlphaFoldDB" id="A0A1H0L868"/>
<dbReference type="PROSITE" id="PS50975">
    <property type="entry name" value="ATP_GRASP"/>
    <property type="match status" value="1"/>
</dbReference>
<dbReference type="Pfam" id="PF00289">
    <property type="entry name" value="Biotin_carb_N"/>
    <property type="match status" value="1"/>
</dbReference>
<dbReference type="GO" id="GO:2001295">
    <property type="term" value="P:malonyl-CoA biosynthetic process"/>
    <property type="evidence" value="ECO:0007669"/>
    <property type="project" value="UniProtKB-UniPathway"/>
</dbReference>
<evidence type="ECO:0000256" key="11">
    <source>
        <dbReference type="ARBA" id="ARBA00023267"/>
    </source>
</evidence>
<sequence length="460" mass="49392">MTIQRVFVANRGEIAVRIIRACQDAGIETVIGVSEADRDALPARMADRAICIGPAPSGASYLNLDAVVTAAVGAGCDALHPGYGFLAENAELAELCAEQGITFIGPGAATIRSLGDKISARIIAEKAGVPVVPGRDQVTSYEDALAAAQEIGFPILLKAAAGGGGRGMQVVRSQDRLQSAFDTARAEARAAFGNDTLYLERFVGLARHIEVQVLGDRHGKVLHLGERDCTLQRRHQKIVEEGPAVAVPAVLVDEMRRAAVDLARSVDYEGAGTVEFIFDQELEEFYFLEVNTRIQVEHPVTELLTGIDLVAEQLKIAAGEPLALEQDDIRLTGHAIECRINAEAALEGFRPSPGEILAWEAPSGQGIRVDTHCYAGYVVPPFYDSMLAKLIVTGTDRDDALARMRAALADFTLTGIDTTLPFLLALLDRPEFATGAVSTRWVETVLEDPEFLAKLEGDHV</sequence>
<feature type="domain" description="ATP-grasp" evidence="16">
    <location>
        <begin position="121"/>
        <end position="318"/>
    </location>
</feature>
<dbReference type="SUPFAM" id="SSF56059">
    <property type="entry name" value="Glutathione synthetase ATP-binding domain-like"/>
    <property type="match status" value="1"/>
</dbReference>
<evidence type="ECO:0000256" key="2">
    <source>
        <dbReference type="ARBA" id="ARBA00004956"/>
    </source>
</evidence>
<dbReference type="OrthoDB" id="9763189at2"/>
<comment type="catalytic activity">
    <reaction evidence="13 15">
        <text>N(6)-biotinyl-L-lysyl-[protein] + hydrogencarbonate + ATP = N(6)-carboxybiotinyl-L-lysyl-[protein] + ADP + phosphate + H(+)</text>
        <dbReference type="Rhea" id="RHEA:13501"/>
        <dbReference type="Rhea" id="RHEA-COMP:10505"/>
        <dbReference type="Rhea" id="RHEA-COMP:10506"/>
        <dbReference type="ChEBI" id="CHEBI:15378"/>
        <dbReference type="ChEBI" id="CHEBI:17544"/>
        <dbReference type="ChEBI" id="CHEBI:30616"/>
        <dbReference type="ChEBI" id="CHEBI:43474"/>
        <dbReference type="ChEBI" id="CHEBI:83144"/>
        <dbReference type="ChEBI" id="CHEBI:83145"/>
        <dbReference type="ChEBI" id="CHEBI:456216"/>
        <dbReference type="EC" id="6.3.4.14"/>
    </reaction>
</comment>
<dbReference type="PROSITE" id="PS00866">
    <property type="entry name" value="CPSASE_1"/>
    <property type="match status" value="1"/>
</dbReference>
<comment type="function">
    <text evidence="1 15">This protein is a component of the acetyl coenzyme A carboxylase complex; first, biotin carboxylase catalyzes the carboxylation of the carrier protein and then the transcarboxylase transfers the carboxyl group to form malonyl-CoA.</text>
</comment>
<evidence type="ECO:0000256" key="14">
    <source>
        <dbReference type="PROSITE-ProRule" id="PRU00409"/>
    </source>
</evidence>
<dbReference type="PANTHER" id="PTHR48095:SF2">
    <property type="entry name" value="BIOTIN CARBOXYLASE, CHLOROPLASTIC"/>
    <property type="match status" value="1"/>
</dbReference>
<dbReference type="FunFam" id="3.40.50.20:FF:000010">
    <property type="entry name" value="Propionyl-CoA carboxylase subunit alpha"/>
    <property type="match status" value="1"/>
</dbReference>
<dbReference type="GO" id="GO:0004075">
    <property type="term" value="F:biotin carboxylase activity"/>
    <property type="evidence" value="ECO:0007669"/>
    <property type="project" value="UniProtKB-EC"/>
</dbReference>
<evidence type="ECO:0000256" key="15">
    <source>
        <dbReference type="RuleBase" id="RU365063"/>
    </source>
</evidence>
<protein>
    <recommendedName>
        <fullName evidence="5 15">Biotin carboxylase</fullName>
        <ecNumber evidence="4 15">6.3.4.14</ecNumber>
    </recommendedName>
    <alternativeName>
        <fullName evidence="12 15">Acetyl-coenzyme A carboxylase biotin carboxylase subunit A</fullName>
    </alternativeName>
</protein>
<dbReference type="InterPro" id="IPR051602">
    <property type="entry name" value="ACC_Biotin_Carboxylase"/>
</dbReference>
<dbReference type="GO" id="GO:0046872">
    <property type="term" value="F:metal ion binding"/>
    <property type="evidence" value="ECO:0007669"/>
    <property type="project" value="UniProtKB-KW"/>
</dbReference>
<dbReference type="InterPro" id="IPR011054">
    <property type="entry name" value="Rudment_hybrid_motif"/>
</dbReference>
<gene>
    <name evidence="18" type="ORF">SAMN05444142_10819</name>
</gene>
<evidence type="ECO:0000256" key="9">
    <source>
        <dbReference type="ARBA" id="ARBA00022840"/>
    </source>
</evidence>
<dbReference type="FunFam" id="3.30.1490.20:FF:000018">
    <property type="entry name" value="Biotin carboxylase"/>
    <property type="match status" value="1"/>
</dbReference>
<comment type="pathway">
    <text evidence="2 15">Lipid metabolism; malonyl-CoA biosynthesis; malonyl-CoA from acetyl-CoA: step 1/1.</text>
</comment>
<dbReference type="PROSITE" id="PS00867">
    <property type="entry name" value="CPSASE_2"/>
    <property type="match status" value="1"/>
</dbReference>
<evidence type="ECO:0000256" key="5">
    <source>
        <dbReference type="ARBA" id="ARBA00017242"/>
    </source>
</evidence>
<evidence type="ECO:0000259" key="16">
    <source>
        <dbReference type="PROSITE" id="PS50975"/>
    </source>
</evidence>
<dbReference type="RefSeq" id="WP_149789138.1">
    <property type="nucleotide sequence ID" value="NZ_FNIO01000007.1"/>
</dbReference>
<keyword evidence="8 14" id="KW-0547">Nucleotide-binding</keyword>
<keyword evidence="15" id="KW-0443">Lipid metabolism</keyword>
<evidence type="ECO:0000256" key="12">
    <source>
        <dbReference type="ARBA" id="ARBA00033786"/>
    </source>
</evidence>
<dbReference type="GO" id="GO:0005524">
    <property type="term" value="F:ATP binding"/>
    <property type="evidence" value="ECO:0007669"/>
    <property type="project" value="UniProtKB-UniRule"/>
</dbReference>
<dbReference type="UniPathway" id="UPA00655">
    <property type="reaction ID" value="UER00711"/>
</dbReference>
<name>A0A1H0L868_9RHOB</name>
<accession>A0A1H0L868</accession>
<dbReference type="InterPro" id="IPR011764">
    <property type="entry name" value="Biotin_carboxylation_dom"/>
</dbReference>
<evidence type="ECO:0000256" key="7">
    <source>
        <dbReference type="ARBA" id="ARBA00022723"/>
    </source>
</evidence>
<evidence type="ECO:0000256" key="1">
    <source>
        <dbReference type="ARBA" id="ARBA00003761"/>
    </source>
</evidence>
<dbReference type="EC" id="6.3.4.14" evidence="4 15"/>
<keyword evidence="15" id="KW-0275">Fatty acid biosynthesis</keyword>
<dbReference type="PROSITE" id="PS50979">
    <property type="entry name" value="BC"/>
    <property type="match status" value="1"/>
</dbReference>
<dbReference type="InterPro" id="IPR011761">
    <property type="entry name" value="ATP-grasp"/>
</dbReference>
<proteinExistence type="predicted"/>
<dbReference type="EMBL" id="FQZZ01000008">
    <property type="protein sequence ID" value="SHK70055.1"/>
    <property type="molecule type" value="Genomic_DNA"/>
</dbReference>